<dbReference type="SUPFAM" id="SSF52507">
    <property type="entry name" value="Homo-oligomeric flavin-containing Cys decarboxylases, HFCD"/>
    <property type="match status" value="1"/>
</dbReference>
<dbReference type="Gene3D" id="3.40.50.10300">
    <property type="entry name" value="CoaB-like"/>
    <property type="match status" value="1"/>
</dbReference>
<gene>
    <name evidence="3" type="primary">coaBC</name>
    <name evidence="7" type="ORF">SAMN04487996_122137</name>
</gene>
<comment type="function">
    <text evidence="3">Catalyzes two sequential steps in the biosynthesis of coenzyme A. In the first step cysteine is conjugated to 4'-phosphopantothenate to form 4-phosphopantothenoylcysteine. In the second step the latter compound is decarboxylated to form 4'-phosphopantotheine.</text>
</comment>
<evidence type="ECO:0000256" key="4">
    <source>
        <dbReference type="RuleBase" id="RU364078"/>
    </source>
</evidence>
<comment type="catalytic activity">
    <reaction evidence="3 4">
        <text>(R)-4'-phosphopantothenate + L-cysteine + CTP = N-[(R)-4-phosphopantothenoyl]-L-cysteine + CMP + diphosphate + H(+)</text>
        <dbReference type="Rhea" id="RHEA:19397"/>
        <dbReference type="ChEBI" id="CHEBI:10986"/>
        <dbReference type="ChEBI" id="CHEBI:15378"/>
        <dbReference type="ChEBI" id="CHEBI:33019"/>
        <dbReference type="ChEBI" id="CHEBI:35235"/>
        <dbReference type="ChEBI" id="CHEBI:37563"/>
        <dbReference type="ChEBI" id="CHEBI:59458"/>
        <dbReference type="ChEBI" id="CHEBI:60377"/>
        <dbReference type="EC" id="6.3.2.5"/>
    </reaction>
</comment>
<feature type="region of interest" description="Phosphopantothenate--cysteine ligase" evidence="3">
    <location>
        <begin position="191"/>
        <end position="402"/>
    </location>
</feature>
<comment type="pathway">
    <text evidence="3 4">Cofactor biosynthesis; coenzyme A biosynthesis; CoA from (R)-pantothenate: step 3/5.</text>
</comment>
<comment type="similarity">
    <text evidence="3 4">In the N-terminal section; belongs to the HFCD (homo-oligomeric flavin containing Cys decarboxylase) superfamily.</text>
</comment>
<evidence type="ECO:0000256" key="1">
    <source>
        <dbReference type="ARBA" id="ARBA00022793"/>
    </source>
</evidence>
<keyword evidence="8" id="KW-1185">Reference proteome</keyword>
<comment type="caution">
    <text evidence="3">Lacks conserved residue(s) required for the propagation of feature annotation.</text>
</comment>
<evidence type="ECO:0000259" key="6">
    <source>
        <dbReference type="Pfam" id="PF04127"/>
    </source>
</evidence>
<dbReference type="EC" id="6.3.2.5" evidence="3"/>
<comment type="cofactor">
    <cofactor evidence="3">
        <name>FMN</name>
        <dbReference type="ChEBI" id="CHEBI:58210"/>
    </cofactor>
    <text evidence="3">Binds 1 FMN per subunit.</text>
</comment>
<keyword evidence="3" id="KW-0479">Metal-binding</keyword>
<organism evidence="7 8">
    <name type="scientific">Dyadobacter soli</name>
    <dbReference type="NCBI Taxonomy" id="659014"/>
    <lineage>
        <taxon>Bacteria</taxon>
        <taxon>Pseudomonadati</taxon>
        <taxon>Bacteroidota</taxon>
        <taxon>Cytophagia</taxon>
        <taxon>Cytophagales</taxon>
        <taxon>Spirosomataceae</taxon>
        <taxon>Dyadobacter</taxon>
    </lineage>
</organism>
<protein>
    <recommendedName>
        <fullName evidence="3">Coenzyme A biosynthesis bifunctional protein CoaBC</fullName>
    </recommendedName>
    <alternativeName>
        <fullName evidence="3">DNA/pantothenate metabolism flavoprotein</fullName>
    </alternativeName>
    <alternativeName>
        <fullName evidence="3">Phosphopantothenoylcysteine synthetase/decarboxylase</fullName>
        <shortName evidence="3">PPCS-PPCDC</shortName>
    </alternativeName>
    <domain>
        <recommendedName>
            <fullName evidence="3">Phosphopantothenoylcysteine decarboxylase</fullName>
            <shortName evidence="3">PPC decarboxylase</shortName>
            <shortName evidence="3">PPC-DC</shortName>
            <ecNumber evidence="3">4.1.1.36</ecNumber>
        </recommendedName>
        <alternativeName>
            <fullName evidence="3">CoaC</fullName>
        </alternativeName>
    </domain>
    <domain>
        <recommendedName>
            <fullName evidence="3">Phosphopantothenate--cysteine ligase</fullName>
            <ecNumber evidence="3">6.3.2.5</ecNumber>
        </recommendedName>
        <alternativeName>
            <fullName evidence="3">CoaB</fullName>
        </alternativeName>
        <alternativeName>
            <fullName evidence="3">Phosphopantothenoylcysteine synthetase</fullName>
            <shortName evidence="3">PPC synthetase</shortName>
            <shortName evidence="3">PPC-S</shortName>
        </alternativeName>
    </domain>
</protein>
<keyword evidence="3 4" id="KW-0288">FMN</keyword>
<dbReference type="GO" id="GO:0010181">
    <property type="term" value="F:FMN binding"/>
    <property type="evidence" value="ECO:0007669"/>
    <property type="project" value="UniProtKB-UniRule"/>
</dbReference>
<keyword evidence="3" id="KW-0460">Magnesium</keyword>
<feature type="domain" description="Flavoprotein" evidence="5">
    <location>
        <begin position="6"/>
        <end position="175"/>
    </location>
</feature>
<dbReference type="GO" id="GO:0015941">
    <property type="term" value="P:pantothenate catabolic process"/>
    <property type="evidence" value="ECO:0007669"/>
    <property type="project" value="InterPro"/>
</dbReference>
<dbReference type="GO" id="GO:0015937">
    <property type="term" value="P:coenzyme A biosynthetic process"/>
    <property type="evidence" value="ECO:0007669"/>
    <property type="project" value="UniProtKB-UniRule"/>
</dbReference>
<sequence length="402" mass="43437">MNLKGKKILLGVSGSIAAYKSALLVRLLVKAEAEVRVVMTHSATEFITPLTLSTLSKNPVLTAFTKNETGEWNNHVELGLWADLIVIAPATAKTLSKCATGHCDDLLTAIYLSARCPVFFAPAMDVDMFKHPSTQHNIGQLISYGNIFISPEHGELASGLIGDGRLAEPENIVKVLDANFAKRPVANAKRVLITAGPTVEPIDPVRFISNRSSGKMGYAIAEAFAAAGAQVTLVSGPTHLKASNSDIRTIGVETSGQMFEAARENFQSNDLIIFAAAVADYAPRHVAEQKIKKQGDSMTLDLAKTTDIAGTLGTMKKPGQLIIGFALETENELSHAQDKLIRKNFDYIVLNSLNDPGAGFAHDTNKITVIDKDKNVQRFDLKSKEEVAQDILNIVLTKWSEA</sequence>
<dbReference type="STRING" id="659014.SAMN04487996_122137"/>
<evidence type="ECO:0000313" key="8">
    <source>
        <dbReference type="Proteomes" id="UP000198748"/>
    </source>
</evidence>
<reference evidence="8" key="1">
    <citation type="submission" date="2016-10" db="EMBL/GenBank/DDBJ databases">
        <authorList>
            <person name="Varghese N."/>
            <person name="Submissions S."/>
        </authorList>
    </citation>
    <scope>NUCLEOTIDE SEQUENCE [LARGE SCALE GENOMIC DNA]</scope>
    <source>
        <strain evidence="8">DSM 25329</strain>
    </source>
</reference>
<keyword evidence="3" id="KW-0511">Multifunctional enzyme</keyword>
<keyword evidence="3 4" id="KW-0436">Ligase</keyword>
<keyword evidence="1 3" id="KW-0210">Decarboxylase</keyword>
<comment type="pathway">
    <text evidence="3 4">Cofactor biosynthesis; coenzyme A biosynthesis; CoA from (R)-pantothenate: step 2/5.</text>
</comment>
<evidence type="ECO:0000256" key="2">
    <source>
        <dbReference type="ARBA" id="ARBA00023239"/>
    </source>
</evidence>
<feature type="binding site" evidence="3">
    <location>
        <position position="290"/>
    </location>
    <ligand>
        <name>CTP</name>
        <dbReference type="ChEBI" id="CHEBI:37563"/>
    </ligand>
</feature>
<accession>A0A1G7WQV2</accession>
<proteinExistence type="inferred from homology"/>
<dbReference type="Pfam" id="PF02441">
    <property type="entry name" value="Flavoprotein"/>
    <property type="match status" value="1"/>
</dbReference>
<comment type="cofactor">
    <cofactor evidence="3">
        <name>Mg(2+)</name>
        <dbReference type="ChEBI" id="CHEBI:18420"/>
    </cofactor>
</comment>
<dbReference type="GO" id="GO:0046872">
    <property type="term" value="F:metal ion binding"/>
    <property type="evidence" value="ECO:0007669"/>
    <property type="project" value="UniProtKB-KW"/>
</dbReference>
<feature type="domain" description="DNA/pantothenate metabolism flavoprotein C-terminal" evidence="6">
    <location>
        <begin position="188"/>
        <end position="396"/>
    </location>
</feature>
<name>A0A1G7WQV2_9BACT</name>
<dbReference type="PANTHER" id="PTHR14359">
    <property type="entry name" value="HOMO-OLIGOMERIC FLAVIN CONTAINING CYS DECARBOXYLASE FAMILY"/>
    <property type="match status" value="1"/>
</dbReference>
<feature type="binding site" evidence="3">
    <location>
        <position position="280"/>
    </location>
    <ligand>
        <name>CTP</name>
        <dbReference type="ChEBI" id="CHEBI:37563"/>
    </ligand>
</feature>
<dbReference type="GO" id="GO:0004633">
    <property type="term" value="F:phosphopantothenoylcysteine decarboxylase activity"/>
    <property type="evidence" value="ECO:0007669"/>
    <property type="project" value="UniProtKB-UniRule"/>
</dbReference>
<dbReference type="OrthoDB" id="9802554at2"/>
<feature type="binding site" evidence="3">
    <location>
        <position position="339"/>
    </location>
    <ligand>
        <name>CTP</name>
        <dbReference type="ChEBI" id="CHEBI:37563"/>
    </ligand>
</feature>
<dbReference type="InterPro" id="IPR005252">
    <property type="entry name" value="CoaBC"/>
</dbReference>
<dbReference type="AlphaFoldDB" id="A0A1G7WQV2"/>
<feature type="binding site" evidence="3">
    <location>
        <position position="325"/>
    </location>
    <ligand>
        <name>CTP</name>
        <dbReference type="ChEBI" id="CHEBI:37563"/>
    </ligand>
</feature>
<comment type="similarity">
    <text evidence="3 4">In the C-terminal section; belongs to the PPC synthetase family.</text>
</comment>
<comment type="function">
    <text evidence="4">Catalyzes two steps in the biosynthesis of coenzyme A. In the first step cysteine is conjugated to 4'-phosphopantothenate to form 4-phosphopantothenoylcysteine, in the latter compound is decarboxylated to form 4'-phosphopantotheine.</text>
</comment>
<dbReference type="SUPFAM" id="SSF102645">
    <property type="entry name" value="CoaB-like"/>
    <property type="match status" value="1"/>
</dbReference>
<dbReference type="PANTHER" id="PTHR14359:SF6">
    <property type="entry name" value="PHOSPHOPANTOTHENOYLCYSTEINE DECARBOXYLASE"/>
    <property type="match status" value="1"/>
</dbReference>
<dbReference type="UniPathway" id="UPA00241">
    <property type="reaction ID" value="UER00353"/>
</dbReference>
<dbReference type="NCBIfam" id="TIGR00521">
    <property type="entry name" value="coaBC_dfp"/>
    <property type="match status" value="1"/>
</dbReference>
<dbReference type="InterPro" id="IPR035929">
    <property type="entry name" value="CoaB-like_sf"/>
</dbReference>
<dbReference type="Gene3D" id="3.40.50.1950">
    <property type="entry name" value="Flavin prenyltransferase-like"/>
    <property type="match status" value="1"/>
</dbReference>
<dbReference type="InterPro" id="IPR007085">
    <property type="entry name" value="DNA/pantothenate-metab_flavo_C"/>
</dbReference>
<keyword evidence="2 3" id="KW-0456">Lyase</keyword>
<evidence type="ECO:0000313" key="7">
    <source>
        <dbReference type="EMBL" id="SDG74286.1"/>
    </source>
</evidence>
<dbReference type="EC" id="4.1.1.36" evidence="3"/>
<keyword evidence="3 4" id="KW-0285">Flavoprotein</keyword>
<feature type="region of interest" description="Phosphopantothenoylcysteine decarboxylase" evidence="3">
    <location>
        <begin position="1"/>
        <end position="190"/>
    </location>
</feature>
<dbReference type="HAMAP" id="MF_02225">
    <property type="entry name" value="CoaBC"/>
    <property type="match status" value="1"/>
</dbReference>
<dbReference type="InterPro" id="IPR003382">
    <property type="entry name" value="Flavoprotein"/>
</dbReference>
<dbReference type="Proteomes" id="UP000198748">
    <property type="component" value="Unassembled WGS sequence"/>
</dbReference>
<evidence type="ECO:0000256" key="3">
    <source>
        <dbReference type="HAMAP-Rule" id="MF_02225"/>
    </source>
</evidence>
<dbReference type="InterPro" id="IPR036551">
    <property type="entry name" value="Flavin_trans-like"/>
</dbReference>
<dbReference type="GO" id="GO:0071513">
    <property type="term" value="C:phosphopantothenoylcysteine decarboxylase complex"/>
    <property type="evidence" value="ECO:0007669"/>
    <property type="project" value="TreeGrafter"/>
</dbReference>
<dbReference type="Pfam" id="PF04127">
    <property type="entry name" value="DFP"/>
    <property type="match status" value="1"/>
</dbReference>
<feature type="binding site" evidence="3">
    <location>
        <position position="343"/>
    </location>
    <ligand>
        <name>CTP</name>
        <dbReference type="ChEBI" id="CHEBI:37563"/>
    </ligand>
</feature>
<dbReference type="GO" id="GO:0004632">
    <property type="term" value="F:phosphopantothenate--cysteine ligase activity"/>
    <property type="evidence" value="ECO:0007669"/>
    <property type="project" value="UniProtKB-UniRule"/>
</dbReference>
<dbReference type="RefSeq" id="WP_090156761.1">
    <property type="nucleotide sequence ID" value="NZ_FNAN01000022.1"/>
</dbReference>
<comment type="catalytic activity">
    <reaction evidence="3 4">
        <text>N-[(R)-4-phosphopantothenoyl]-L-cysteine + H(+) = (R)-4'-phosphopantetheine + CO2</text>
        <dbReference type="Rhea" id="RHEA:16793"/>
        <dbReference type="ChEBI" id="CHEBI:15378"/>
        <dbReference type="ChEBI" id="CHEBI:16526"/>
        <dbReference type="ChEBI" id="CHEBI:59458"/>
        <dbReference type="ChEBI" id="CHEBI:61723"/>
        <dbReference type="EC" id="4.1.1.36"/>
    </reaction>
</comment>
<dbReference type="EMBL" id="FNAN01000022">
    <property type="protein sequence ID" value="SDG74286.1"/>
    <property type="molecule type" value="Genomic_DNA"/>
</dbReference>
<evidence type="ECO:0000259" key="5">
    <source>
        <dbReference type="Pfam" id="PF02441"/>
    </source>
</evidence>